<keyword evidence="3" id="KW-1185">Reference proteome</keyword>
<dbReference type="Gene3D" id="3.40.630.30">
    <property type="match status" value="1"/>
</dbReference>
<sequence length="166" mass="19367">MIFLEKVTDDNIDELIALKVAENQIKFIATTNLRCLADAYVFNQDGIPTTTFAIYADKIVVGFVMYIYDTLDHESFRSEIFYGKKCYFIWHFMIDKRYQGLGYGNLSFKKILLNIENCSNREAEYVALFYAKNNSKAERLCTSFGFDTTTITQENSRFAIKKLDWK</sequence>
<dbReference type="RefSeq" id="WP_091494424.1">
    <property type="nucleotide sequence ID" value="NZ_FODJ01000001.1"/>
</dbReference>
<dbReference type="PROSITE" id="PS51186">
    <property type="entry name" value="GNAT"/>
    <property type="match status" value="1"/>
</dbReference>
<name>A0A1H8I0A0_9BACI</name>
<dbReference type="SUPFAM" id="SSF55729">
    <property type="entry name" value="Acyl-CoA N-acyltransferases (Nat)"/>
    <property type="match status" value="1"/>
</dbReference>
<accession>A0A1H8I0A0</accession>
<proteinExistence type="predicted"/>
<evidence type="ECO:0000313" key="3">
    <source>
        <dbReference type="Proteomes" id="UP000199300"/>
    </source>
</evidence>
<dbReference type="Pfam" id="PF00583">
    <property type="entry name" value="Acetyltransf_1"/>
    <property type="match status" value="1"/>
</dbReference>
<gene>
    <name evidence="2" type="ORF">SAMN04488134_101483</name>
</gene>
<dbReference type="Proteomes" id="UP000199300">
    <property type="component" value="Unassembled WGS sequence"/>
</dbReference>
<dbReference type="EMBL" id="FODJ01000001">
    <property type="protein sequence ID" value="SEN61641.1"/>
    <property type="molecule type" value="Genomic_DNA"/>
</dbReference>
<dbReference type="GO" id="GO:0016747">
    <property type="term" value="F:acyltransferase activity, transferring groups other than amino-acyl groups"/>
    <property type="evidence" value="ECO:0007669"/>
    <property type="project" value="InterPro"/>
</dbReference>
<reference evidence="2 3" key="1">
    <citation type="submission" date="2016-10" db="EMBL/GenBank/DDBJ databases">
        <authorList>
            <person name="de Groot N.N."/>
        </authorList>
    </citation>
    <scope>NUCLEOTIDE SEQUENCE [LARGE SCALE GENOMIC DNA]</scope>
    <source>
        <strain evidence="2 3">CGMCC 1.10434</strain>
    </source>
</reference>
<dbReference type="InterPro" id="IPR000182">
    <property type="entry name" value="GNAT_dom"/>
</dbReference>
<feature type="domain" description="N-acetyltransferase" evidence="1">
    <location>
        <begin position="2"/>
        <end position="164"/>
    </location>
</feature>
<dbReference type="STRING" id="872970.SAMN04488134_101483"/>
<dbReference type="InterPro" id="IPR016181">
    <property type="entry name" value="Acyl_CoA_acyltransferase"/>
</dbReference>
<evidence type="ECO:0000259" key="1">
    <source>
        <dbReference type="PROSITE" id="PS51186"/>
    </source>
</evidence>
<protein>
    <submittedName>
        <fullName evidence="2">Diamine N-acetyltransferase</fullName>
    </submittedName>
</protein>
<dbReference type="CDD" id="cd04301">
    <property type="entry name" value="NAT_SF"/>
    <property type="match status" value="1"/>
</dbReference>
<organism evidence="2 3">
    <name type="scientific">Amphibacillus marinus</name>
    <dbReference type="NCBI Taxonomy" id="872970"/>
    <lineage>
        <taxon>Bacteria</taxon>
        <taxon>Bacillati</taxon>
        <taxon>Bacillota</taxon>
        <taxon>Bacilli</taxon>
        <taxon>Bacillales</taxon>
        <taxon>Bacillaceae</taxon>
        <taxon>Amphibacillus</taxon>
    </lineage>
</organism>
<evidence type="ECO:0000313" key="2">
    <source>
        <dbReference type="EMBL" id="SEN61641.1"/>
    </source>
</evidence>
<keyword evidence="2" id="KW-0808">Transferase</keyword>
<dbReference type="OrthoDB" id="9127144at2"/>
<dbReference type="AlphaFoldDB" id="A0A1H8I0A0"/>